<dbReference type="EMBL" id="AP023099">
    <property type="protein sequence ID" value="BCE91669.1"/>
    <property type="molecule type" value="Genomic_DNA"/>
</dbReference>
<protein>
    <submittedName>
        <fullName evidence="3">Uncharacterized protein</fullName>
    </submittedName>
</protein>
<sequence>MTKIPKKPSVVHLLPERPGTRRAGPPQAVWPDEAFDLELGDGGSPPTHPDAFDCLAGAAFEAAVLAPLRRKLAHGQALAVTILVPTWAWSGPVAWHFGEVFGDRWRSVAPTSAAAAARADITVASHLASGQCVVGVSADEALFPPALVAAADIAIAIPPPSAPVLRAAIARFTGRPAPKDLVCEAGGLDLPALATCFRPGSGAARIAGRLVGAREALRAHGIRTRKETPEDERAPAIAHADGESGPC</sequence>
<feature type="compositionally biased region" description="Basic and acidic residues" evidence="1">
    <location>
        <begin position="224"/>
        <end position="234"/>
    </location>
</feature>
<evidence type="ECO:0000256" key="1">
    <source>
        <dbReference type="SAM" id="MobiDB-lite"/>
    </source>
</evidence>
<proteinExistence type="predicted"/>
<evidence type="ECO:0000313" key="2">
    <source>
        <dbReference type="EMBL" id="BCE48153.1"/>
    </source>
</evidence>
<feature type="region of interest" description="Disordered" evidence="1">
    <location>
        <begin position="221"/>
        <end position="247"/>
    </location>
</feature>
<reference evidence="3" key="1">
    <citation type="submission" date="2020-05" db="EMBL/GenBank/DDBJ databases">
        <title>Complete genome sequence of Bradyrhizobium diazoefficiens XF10 isolated from soybean nodule.</title>
        <authorList>
            <person name="Noda R."/>
            <person name="Kakizaki K."/>
            <person name="Minamisawa K."/>
        </authorList>
    </citation>
    <scope>NUCLEOTIDE SEQUENCE</scope>
    <source>
        <strain evidence="3">XF10</strain>
    </source>
</reference>
<organism evidence="3">
    <name type="scientific">Bradyrhizobium diazoefficiens</name>
    <dbReference type="NCBI Taxonomy" id="1355477"/>
    <lineage>
        <taxon>Bacteria</taxon>
        <taxon>Pseudomonadati</taxon>
        <taxon>Pseudomonadota</taxon>
        <taxon>Alphaproteobacteria</taxon>
        <taxon>Hyphomicrobiales</taxon>
        <taxon>Nitrobacteraceae</taxon>
        <taxon>Bradyrhizobium</taxon>
    </lineage>
</organism>
<dbReference type="EMBL" id="AP023094">
    <property type="protein sequence ID" value="BCE48153.1"/>
    <property type="molecule type" value="Genomic_DNA"/>
</dbReference>
<accession>A0A810CV56</accession>
<gene>
    <name evidence="3" type="ORF">XF10B_44670</name>
    <name evidence="2" type="ORF">XF4B_45020</name>
</gene>
<name>A0A810CV56_9BRAD</name>
<dbReference type="AlphaFoldDB" id="A0A810CV56"/>
<reference evidence="2" key="2">
    <citation type="submission" date="2020-05" db="EMBL/GenBank/DDBJ databases">
        <title>Complete genome sequence of Bradyrhizobium diazoefficiens XF4 isolated from soybean nodule.</title>
        <authorList>
            <person name="Noda R."/>
            <person name="Kakizaki K."/>
            <person name="Minamisawa K."/>
        </authorList>
    </citation>
    <scope>NUCLEOTIDE SEQUENCE</scope>
    <source>
        <strain evidence="2">XF4</strain>
    </source>
</reference>
<evidence type="ECO:0000313" key="3">
    <source>
        <dbReference type="EMBL" id="BCE91669.1"/>
    </source>
</evidence>